<proteinExistence type="predicted"/>
<accession>A0AAU8I094</accession>
<sequence length="31" mass="3778">MRLLTQIINPLRRVFCYLTFNTLQTNSFMIE</sequence>
<name>A0AAU8I094_9CAUD</name>
<dbReference type="EMBL" id="PP895363">
    <property type="protein sequence ID" value="XCI78093.1"/>
    <property type="molecule type" value="Genomic_DNA"/>
</dbReference>
<protein>
    <submittedName>
        <fullName evidence="1">Uncharacterized protein</fullName>
    </submittedName>
</protein>
<evidence type="ECO:0000313" key="1">
    <source>
        <dbReference type="EMBL" id="XCI78093.1"/>
    </source>
</evidence>
<organism evidence="1">
    <name type="scientific">Klebsiella phage FKP3</name>
    <dbReference type="NCBI Taxonomy" id="3231233"/>
    <lineage>
        <taxon>Viruses</taxon>
        <taxon>Duplodnaviria</taxon>
        <taxon>Heunggongvirae</taxon>
        <taxon>Uroviricota</taxon>
        <taxon>Caudoviricetes</taxon>
        <taxon>Stephanstirmvirinae</taxon>
        <taxon>Justusliebigvirus</taxon>
    </lineage>
</organism>
<reference evidence="1" key="1">
    <citation type="submission" date="2024-06" db="EMBL/GenBank/DDBJ databases">
        <title>High activity and specificity of bacteriophage cocktails against carbapenem-resistant Klebsiella pneumoniae belonging to high-risk clones CG258 and ST307.</title>
        <authorList>
            <person name="Jimenez Quiceno J."/>
            <person name="Salazar Ospina L."/>
            <person name="Tellez Carrasquilla S."/>
        </authorList>
    </citation>
    <scope>NUCLEOTIDE SEQUENCE</scope>
</reference>